<feature type="compositionally biased region" description="Basic residues" evidence="1">
    <location>
        <begin position="1057"/>
        <end position="1066"/>
    </location>
</feature>
<feature type="compositionally biased region" description="Pro residues" evidence="1">
    <location>
        <begin position="458"/>
        <end position="473"/>
    </location>
</feature>
<gene>
    <name evidence="2" type="ORF">WG66_19693</name>
</gene>
<feature type="compositionally biased region" description="Pro residues" evidence="1">
    <location>
        <begin position="517"/>
        <end position="540"/>
    </location>
</feature>
<feature type="region of interest" description="Disordered" evidence="1">
    <location>
        <begin position="911"/>
        <end position="932"/>
    </location>
</feature>
<feature type="compositionally biased region" description="Low complexity" evidence="1">
    <location>
        <begin position="430"/>
        <end position="440"/>
    </location>
</feature>
<feature type="compositionally biased region" description="Low complexity" evidence="1">
    <location>
        <begin position="382"/>
        <end position="394"/>
    </location>
</feature>
<proteinExistence type="predicted"/>
<organism evidence="2 3">
    <name type="scientific">Moniliophthora roreri</name>
    <name type="common">Frosty pod rot fungus</name>
    <name type="synonym">Monilia roreri</name>
    <dbReference type="NCBI Taxonomy" id="221103"/>
    <lineage>
        <taxon>Eukaryota</taxon>
        <taxon>Fungi</taxon>
        <taxon>Dikarya</taxon>
        <taxon>Basidiomycota</taxon>
        <taxon>Agaricomycotina</taxon>
        <taxon>Agaricomycetes</taxon>
        <taxon>Agaricomycetidae</taxon>
        <taxon>Agaricales</taxon>
        <taxon>Marasmiineae</taxon>
        <taxon>Marasmiaceae</taxon>
        <taxon>Moniliophthora</taxon>
    </lineage>
</organism>
<feature type="compositionally biased region" description="Polar residues" evidence="1">
    <location>
        <begin position="203"/>
        <end position="214"/>
    </location>
</feature>
<feature type="compositionally biased region" description="Low complexity" evidence="1">
    <location>
        <begin position="357"/>
        <end position="368"/>
    </location>
</feature>
<feature type="compositionally biased region" description="Low complexity" evidence="1">
    <location>
        <begin position="474"/>
        <end position="516"/>
    </location>
</feature>
<sequence>MPPQPPMLLANGPFNPQQPAMPPNSNPTGHPAPMGMLGNTQNPANRYSLQHTGPMHPGQQPRHLQGPLRPGQNQSLNPGGVPGSHMNNNMGMGINFPGNMVGPSPSGAVNTMRRVASQPSIPNAMGMQMQGMNTNMGMGMGPQNGMQSQIRQQPPMPGQQPPHPLRGPMQADSVPMPMNRPGPSGNPGMNPMNRANTTMPLMNSLNPPQPSNIGHPNMPGGLRNEFPNNIHQPPQHSSSPRPGSHPQNLGMSMGGPGPSQQPMVRRTGTPDMLQPFGGSGTPNFPQGATNRPVNGFPAFGSSSTPPNNMDMSASLPGSLGGTPGSTPNHGGFTLTPAQKLEQMHPGDAYGPSFGMSPQNQNGGQPHPQTHNMNHPHLPSHRPPSQQQHHSSPHPNDISMNIYPPRPQSQPQNNPTVRPSSSHTPRPPSLQPNQQPQHLQQPLPPNNAGMLPTGRPGGPLGPPSSHPAPPPPGIRPSSSAGPPGPAGPSSQQVAPSGPMAPGAPSQQQHQHQQHQQPPIAPRPPGAQQPPHLPQPQPPSQQPPQAGAPSTEPSPHDEASPSSSNTGPGPHTAIGQGPTAVGVNQAPPLFPMPPQRGILPFNPNPAPTAPMSMPHALGHGQGLLRLLQFSGVLANESKQKLQLSWWNELVREYFTPKSVVKFTLWKDNQRAEAKVFEIGVPVLPRFFLVTTQSGVKSMTLTLDGARERLYDYGHAIVECVSAIWTYKFNNGYTVALKGPMTVHVVVTAAAPPGTQAPPVHHPHHQHGGNFYLKFENFEFEARSHEKFIALEAIMGPRSMESPKITRGGRQHPADTLDQQEEERKWEEPRVVIERGFIPGEPVNAFGIPQATMRCLELADSCADMADLIAFSTENELGPKDALRQMSAKIREQMGFPPSHLMNGITNASGHLGNPSGTPTTATFPNTSFPSSTNPMTSPAITLYSSAPTSVTNPNSLVQTPSTMASAMSSPQNAPSSAQNSPRKPHKSIPPPVGQLPGPSGVGNVSLGGVGIGATGPPSSSASTGSAGNVTPSMSSATLGAKRKQITDSPTSTDGSSNKRPQRKRKTGP</sequence>
<feature type="region of interest" description="Disordered" evidence="1">
    <location>
        <begin position="1"/>
        <end position="86"/>
    </location>
</feature>
<reference evidence="2 3" key="1">
    <citation type="submission" date="2015-12" db="EMBL/GenBank/DDBJ databases">
        <title>Draft genome sequence of Moniliophthora roreri, the causal agent of frosty pod rot of cacao.</title>
        <authorList>
            <person name="Aime M.C."/>
            <person name="Diaz-Valderrama J.R."/>
            <person name="Kijpornyongpan T."/>
            <person name="Phillips-Mora W."/>
        </authorList>
    </citation>
    <scope>NUCLEOTIDE SEQUENCE [LARGE SCALE GENOMIC DNA]</scope>
    <source>
        <strain evidence="2 3">MCA 2952</strain>
    </source>
</reference>
<feature type="compositionally biased region" description="Polar residues" evidence="1">
    <location>
        <begin position="945"/>
        <end position="979"/>
    </location>
</feature>
<evidence type="ECO:0000256" key="1">
    <source>
        <dbReference type="SAM" id="MobiDB-lite"/>
    </source>
</evidence>
<feature type="compositionally biased region" description="Polar residues" evidence="1">
    <location>
        <begin position="300"/>
        <end position="311"/>
    </location>
</feature>
<protein>
    <recommendedName>
        <fullName evidence="4">Adhesion defective protein 1</fullName>
    </recommendedName>
</protein>
<feature type="compositionally biased region" description="Polar residues" evidence="1">
    <location>
        <begin position="281"/>
        <end position="292"/>
    </location>
</feature>
<feature type="region of interest" description="Disordered" evidence="1">
    <location>
        <begin position="203"/>
        <end position="591"/>
    </location>
</feature>
<feature type="compositionally biased region" description="Pro residues" evidence="1">
    <location>
        <begin position="154"/>
        <end position="165"/>
    </location>
</feature>
<dbReference type="eggNOG" id="ENOG502QTWZ">
    <property type="taxonomic scope" value="Eukaryota"/>
</dbReference>
<dbReference type="EMBL" id="LATX01002520">
    <property type="protein sequence ID" value="KTB27773.1"/>
    <property type="molecule type" value="Genomic_DNA"/>
</dbReference>
<feature type="region of interest" description="Disordered" evidence="1">
    <location>
        <begin position="145"/>
        <end position="170"/>
    </location>
</feature>
<dbReference type="AlphaFoldDB" id="A0A0W0EUP1"/>
<feature type="compositionally biased region" description="Low complexity" evidence="1">
    <location>
        <begin position="408"/>
        <end position="423"/>
    </location>
</feature>
<feature type="region of interest" description="Disordered" evidence="1">
    <location>
        <begin position="945"/>
        <end position="1066"/>
    </location>
</feature>
<dbReference type="Proteomes" id="UP000054988">
    <property type="component" value="Unassembled WGS sequence"/>
</dbReference>
<dbReference type="Pfam" id="PF01803">
    <property type="entry name" value="LIM_bind"/>
    <property type="match status" value="1"/>
</dbReference>
<evidence type="ECO:0008006" key="4">
    <source>
        <dbReference type="Google" id="ProtNLM"/>
    </source>
</evidence>
<evidence type="ECO:0000313" key="2">
    <source>
        <dbReference type="EMBL" id="KTB27773.1"/>
    </source>
</evidence>
<name>A0A0W0EUP1_MONRR</name>
<comment type="caution">
    <text evidence="2">The sequence shown here is derived from an EMBL/GenBank/DDBJ whole genome shotgun (WGS) entry which is preliminary data.</text>
</comment>
<feature type="compositionally biased region" description="Low complexity" evidence="1">
    <location>
        <begin position="231"/>
        <end position="247"/>
    </location>
</feature>
<feature type="compositionally biased region" description="Polar residues" evidence="1">
    <location>
        <begin position="38"/>
        <end position="51"/>
    </location>
</feature>
<feature type="compositionally biased region" description="Low complexity" evidence="1">
    <location>
        <begin position="1012"/>
        <end position="1025"/>
    </location>
</feature>
<evidence type="ECO:0000313" key="3">
    <source>
        <dbReference type="Proteomes" id="UP000054988"/>
    </source>
</evidence>
<feature type="compositionally biased region" description="Polar residues" evidence="1">
    <location>
        <begin position="1026"/>
        <end position="1035"/>
    </location>
</feature>
<dbReference type="InterPro" id="IPR029005">
    <property type="entry name" value="LIM-bd/SEUSS"/>
</dbReference>
<feature type="region of interest" description="Disordered" evidence="1">
    <location>
        <begin position="797"/>
        <end position="823"/>
    </location>
</feature>
<accession>A0A0W0EUP1</accession>
<dbReference type="PANTHER" id="PTHR10378">
    <property type="entry name" value="LIM DOMAIN-BINDING PROTEIN"/>
    <property type="match status" value="1"/>
</dbReference>
<feature type="compositionally biased region" description="Polar residues" evidence="1">
    <location>
        <begin position="1044"/>
        <end position="1056"/>
    </location>
</feature>